<protein>
    <submittedName>
        <fullName evidence="1">Type II toxin-antitoxin system MqsR family toxin</fullName>
    </submittedName>
</protein>
<dbReference type="CDD" id="cd12869">
    <property type="entry name" value="MqsR"/>
    <property type="match status" value="1"/>
</dbReference>
<organism evidence="1 2">
    <name type="scientific">Limnobacter parvus</name>
    <dbReference type="NCBI Taxonomy" id="2939690"/>
    <lineage>
        <taxon>Bacteria</taxon>
        <taxon>Pseudomonadati</taxon>
        <taxon>Pseudomonadota</taxon>
        <taxon>Betaproteobacteria</taxon>
        <taxon>Burkholderiales</taxon>
        <taxon>Burkholderiaceae</taxon>
        <taxon>Limnobacter</taxon>
    </lineage>
</organism>
<dbReference type="InterPro" id="IPR031451">
    <property type="entry name" value="MqsR_toxin"/>
</dbReference>
<dbReference type="RefSeq" id="WP_257510523.1">
    <property type="nucleotide sequence ID" value="NZ_JANKHG010000001.1"/>
</dbReference>
<gene>
    <name evidence="1" type="ORF">NSP04_01270</name>
</gene>
<evidence type="ECO:0000313" key="2">
    <source>
        <dbReference type="Proteomes" id="UP001165267"/>
    </source>
</evidence>
<reference evidence="1" key="1">
    <citation type="submission" date="2022-07" db="EMBL/GenBank/DDBJ databases">
        <authorList>
            <person name="Xamxidin M."/>
        </authorList>
    </citation>
    <scope>NUCLEOTIDE SEQUENCE</scope>
    <source>
        <strain evidence="1">YS8-69</strain>
    </source>
</reference>
<dbReference type="InterPro" id="IPR038493">
    <property type="entry name" value="MqsR_sf"/>
</dbReference>
<comment type="caution">
    <text evidence="1">The sequence shown here is derived from an EMBL/GenBank/DDBJ whole genome shotgun (WGS) entry which is preliminary data.</text>
</comment>
<proteinExistence type="predicted"/>
<accession>A0ABT1XDR3</accession>
<name>A0ABT1XDR3_9BURK</name>
<keyword evidence="2" id="KW-1185">Reference proteome</keyword>
<dbReference type="Pfam" id="PF15723">
    <property type="entry name" value="MqsR_toxin"/>
    <property type="match status" value="1"/>
</dbReference>
<evidence type="ECO:0000313" key="1">
    <source>
        <dbReference type="EMBL" id="MCR2745274.1"/>
    </source>
</evidence>
<sequence>MEKSTAHTKLAVVHQLIKEGKVNATKTAFNTAADLNVFTLSEMCKVVSSLTTKNFKKSMTTYQDHTKWQDVYLVTVNNTEAYVKLMVEEGVLIVSFKESES</sequence>
<dbReference type="Proteomes" id="UP001165267">
    <property type="component" value="Unassembled WGS sequence"/>
</dbReference>
<dbReference type="EMBL" id="JANKHG010000001">
    <property type="protein sequence ID" value="MCR2745274.1"/>
    <property type="molecule type" value="Genomic_DNA"/>
</dbReference>
<dbReference type="Gene3D" id="3.30.2310.40">
    <property type="match status" value="1"/>
</dbReference>